<proteinExistence type="predicted"/>
<organism evidence="1 2">
    <name type="scientific">Durusdinium trenchii</name>
    <dbReference type="NCBI Taxonomy" id="1381693"/>
    <lineage>
        <taxon>Eukaryota</taxon>
        <taxon>Sar</taxon>
        <taxon>Alveolata</taxon>
        <taxon>Dinophyceae</taxon>
        <taxon>Suessiales</taxon>
        <taxon>Symbiodiniaceae</taxon>
        <taxon>Durusdinium</taxon>
    </lineage>
</organism>
<evidence type="ECO:0000313" key="2">
    <source>
        <dbReference type="Proteomes" id="UP001642484"/>
    </source>
</evidence>
<reference evidence="1 2" key="1">
    <citation type="submission" date="2024-02" db="EMBL/GenBank/DDBJ databases">
        <authorList>
            <person name="Chen Y."/>
            <person name="Shah S."/>
            <person name="Dougan E. K."/>
            <person name="Thang M."/>
            <person name="Chan C."/>
        </authorList>
    </citation>
    <scope>NUCLEOTIDE SEQUENCE [LARGE SCALE GENOMIC DNA]</scope>
</reference>
<protein>
    <submittedName>
        <fullName evidence="1">Uncharacterized protein</fullName>
    </submittedName>
</protein>
<accession>A0ABP0J510</accession>
<name>A0ABP0J510_9DINO</name>
<evidence type="ECO:0000313" key="1">
    <source>
        <dbReference type="EMBL" id="CAK9009309.1"/>
    </source>
</evidence>
<dbReference type="EMBL" id="CAXAMN010004446">
    <property type="protein sequence ID" value="CAK9009309.1"/>
    <property type="molecule type" value="Genomic_DNA"/>
</dbReference>
<sequence>MPSCWKVVEAYDELVEISLLVSNCTGLLDIEEAHLRFDRGSSAQRTIETGMPTLRRFIRPTDWDRIEGAGTAGTGSCGRPYRHDALHQAVKDNKLKT</sequence>
<keyword evidence="2" id="KW-1185">Reference proteome</keyword>
<gene>
    <name evidence="1" type="ORF">CCMP2556_LOCUS9604</name>
</gene>
<comment type="caution">
    <text evidence="1">The sequence shown here is derived from an EMBL/GenBank/DDBJ whole genome shotgun (WGS) entry which is preliminary data.</text>
</comment>
<dbReference type="Proteomes" id="UP001642484">
    <property type="component" value="Unassembled WGS sequence"/>
</dbReference>